<dbReference type="Proteomes" id="UP000001471">
    <property type="component" value="Unassembled WGS sequence"/>
</dbReference>
<name>B2WQ62_PYRTR</name>
<dbReference type="HOGENOM" id="CLU_160868_0_0_1"/>
<proteinExistence type="predicted"/>
<evidence type="ECO:0000256" key="1">
    <source>
        <dbReference type="SAM" id="MobiDB-lite"/>
    </source>
</evidence>
<feature type="region of interest" description="Disordered" evidence="1">
    <location>
        <begin position="1"/>
        <end position="113"/>
    </location>
</feature>
<organism evidence="2 3">
    <name type="scientific">Pyrenophora tritici-repentis (strain Pt-1C-BFP)</name>
    <name type="common">Wheat tan spot fungus</name>
    <name type="synonym">Drechslera tritici-repentis</name>
    <dbReference type="NCBI Taxonomy" id="426418"/>
    <lineage>
        <taxon>Eukaryota</taxon>
        <taxon>Fungi</taxon>
        <taxon>Dikarya</taxon>
        <taxon>Ascomycota</taxon>
        <taxon>Pezizomycotina</taxon>
        <taxon>Dothideomycetes</taxon>
        <taxon>Pleosporomycetidae</taxon>
        <taxon>Pleosporales</taxon>
        <taxon>Pleosporineae</taxon>
        <taxon>Pleosporaceae</taxon>
        <taxon>Pyrenophora</taxon>
    </lineage>
</organism>
<dbReference type="AlphaFoldDB" id="B2WQ62"/>
<dbReference type="OrthoDB" id="10552044at2759"/>
<accession>B2WQ62</accession>
<feature type="compositionally biased region" description="Basic and acidic residues" evidence="1">
    <location>
        <begin position="21"/>
        <end position="35"/>
    </location>
</feature>
<reference evidence="3" key="1">
    <citation type="journal article" date="2013" name="G3 (Bethesda)">
        <title>Comparative genomics of a plant-pathogenic fungus, Pyrenophora tritici-repentis, reveals transduplication and the impact of repeat elements on pathogenicity and population divergence.</title>
        <authorList>
            <person name="Manning V.A."/>
            <person name="Pandelova I."/>
            <person name="Dhillon B."/>
            <person name="Wilhelm L.J."/>
            <person name="Goodwin S.B."/>
            <person name="Berlin A.M."/>
            <person name="Figueroa M."/>
            <person name="Freitag M."/>
            <person name="Hane J.K."/>
            <person name="Henrissat B."/>
            <person name="Holman W.H."/>
            <person name="Kodira C.D."/>
            <person name="Martin J."/>
            <person name="Oliver R.P."/>
            <person name="Robbertse B."/>
            <person name="Schackwitz W."/>
            <person name="Schwartz D.C."/>
            <person name="Spatafora J.W."/>
            <person name="Turgeon B.G."/>
            <person name="Yandava C."/>
            <person name="Young S."/>
            <person name="Zhou S."/>
            <person name="Zeng Q."/>
            <person name="Grigoriev I.V."/>
            <person name="Ma L.-J."/>
            <person name="Ciuffetti L.M."/>
        </authorList>
    </citation>
    <scope>NUCLEOTIDE SEQUENCE [LARGE SCALE GENOMIC DNA]</scope>
    <source>
        <strain evidence="3">Pt-1C-BFP</strain>
    </source>
</reference>
<feature type="compositionally biased region" description="Basic and acidic residues" evidence="1">
    <location>
        <begin position="54"/>
        <end position="63"/>
    </location>
</feature>
<sequence>MNPLGARDSPHPEIVELLTEETSRDTRPSTTEHRNPALGVPRFMRETAATMNRSRMDESHENSAPEQPSRATAPTSQTKETLERRASGLPRAHGKNNLFDRDCTAATGHFRRL</sequence>
<gene>
    <name evidence="2" type="ORF">PTRG_12122</name>
</gene>
<dbReference type="EMBL" id="DS231647">
    <property type="protein sequence ID" value="EDU47315.1"/>
    <property type="molecule type" value="Genomic_DNA"/>
</dbReference>
<protein>
    <submittedName>
        <fullName evidence="2">Uncharacterized protein</fullName>
    </submittedName>
</protein>
<evidence type="ECO:0000313" key="2">
    <source>
        <dbReference type="EMBL" id="EDU47315.1"/>
    </source>
</evidence>
<evidence type="ECO:0000313" key="3">
    <source>
        <dbReference type="Proteomes" id="UP000001471"/>
    </source>
</evidence>
<feature type="compositionally biased region" description="Polar residues" evidence="1">
    <location>
        <begin position="64"/>
        <end position="79"/>
    </location>
</feature>
<dbReference type="InParanoid" id="B2WQ62"/>